<dbReference type="EMBL" id="JAPQER010000007">
    <property type="protein sequence ID" value="MCY6485466.1"/>
    <property type="molecule type" value="Genomic_DNA"/>
</dbReference>
<dbReference type="CDD" id="cd09726">
    <property type="entry name" value="RAMP_I_III"/>
    <property type="match status" value="1"/>
</dbReference>
<evidence type="ECO:0000256" key="1">
    <source>
        <dbReference type="ARBA" id="ARBA00023118"/>
    </source>
</evidence>
<dbReference type="PANTHER" id="PTHR35579:SF3">
    <property type="entry name" value="CRISPR SYSTEM CMS ENDORIBONUCLEASE CSM3"/>
    <property type="match status" value="1"/>
</dbReference>
<reference evidence="3" key="1">
    <citation type="submission" date="2022-12" db="EMBL/GenBank/DDBJ databases">
        <authorList>
            <person name="Wang J."/>
        </authorList>
    </citation>
    <scope>NUCLEOTIDE SEQUENCE</scope>
    <source>
        <strain evidence="3">HY-45-18</strain>
    </source>
</reference>
<protein>
    <submittedName>
        <fullName evidence="3">RAMP superfamily CRISPR-associated protein</fullName>
    </submittedName>
</protein>
<feature type="domain" description="CRISPR type III-associated protein" evidence="2">
    <location>
        <begin position="8"/>
        <end position="193"/>
    </location>
</feature>
<dbReference type="PANTHER" id="PTHR35579">
    <property type="entry name" value="CRISPR SYSTEM CMS ENDORIBONUCLEASE CSM3"/>
    <property type="match status" value="1"/>
</dbReference>
<organism evidence="3 4">
    <name type="scientific">Clostridium aestuarii</name>
    <dbReference type="NCBI Taxonomy" id="338193"/>
    <lineage>
        <taxon>Bacteria</taxon>
        <taxon>Bacillati</taxon>
        <taxon>Bacillota</taxon>
        <taxon>Clostridia</taxon>
        <taxon>Eubacteriales</taxon>
        <taxon>Clostridiaceae</taxon>
        <taxon>Clostridium</taxon>
    </lineage>
</organism>
<dbReference type="Proteomes" id="UP001078443">
    <property type="component" value="Unassembled WGS sequence"/>
</dbReference>
<dbReference type="Pfam" id="PF03787">
    <property type="entry name" value="RAMPs"/>
    <property type="match status" value="1"/>
</dbReference>
<evidence type="ECO:0000259" key="2">
    <source>
        <dbReference type="Pfam" id="PF03787"/>
    </source>
</evidence>
<keyword evidence="4" id="KW-1185">Reference proteome</keyword>
<accession>A0ABT4D2J7</accession>
<dbReference type="InterPro" id="IPR005537">
    <property type="entry name" value="RAMP_III_fam"/>
</dbReference>
<sequence length="226" mass="25895">MKQLYIEIELMSEAIFGSGQSVPGSVDLEIVYDEYGLPYLKGKTFKGNLRDEVFKLIRVLEKYYEKKDYFKYGEGLFGKENDGTEGWKKLKFSNCELDKNVRAMLKYGISNKQFSQNDILKALTNDRSFTSIEKDGYAKEGSLRQFRVIKKGLKFKVDLYCEKALNDIELGLLAGGVSTLRHIGTMRTRGKGEILAKLKQIDNDGTNKDITDIYINKLLKEVKNHE</sequence>
<gene>
    <name evidence="3" type="ORF">OW763_14120</name>
</gene>
<dbReference type="RefSeq" id="WP_268041816.1">
    <property type="nucleotide sequence ID" value="NZ_JAPQER010000007.1"/>
</dbReference>
<comment type="caution">
    <text evidence="3">The sequence shown here is derived from an EMBL/GenBank/DDBJ whole genome shotgun (WGS) entry which is preliminary data.</text>
</comment>
<evidence type="ECO:0000313" key="3">
    <source>
        <dbReference type="EMBL" id="MCY6485466.1"/>
    </source>
</evidence>
<dbReference type="InterPro" id="IPR052216">
    <property type="entry name" value="CRISPR_Csm3_endoribonuclease"/>
</dbReference>
<keyword evidence="1" id="KW-0051">Antiviral defense</keyword>
<proteinExistence type="predicted"/>
<name>A0ABT4D2J7_9CLOT</name>
<evidence type="ECO:0000313" key="4">
    <source>
        <dbReference type="Proteomes" id="UP001078443"/>
    </source>
</evidence>